<feature type="compositionally biased region" description="Basic residues" evidence="1">
    <location>
        <begin position="1"/>
        <end position="11"/>
    </location>
</feature>
<organism evidence="3 4">
    <name type="scientific">Macrostomum lignano</name>
    <dbReference type="NCBI Taxonomy" id="282301"/>
    <lineage>
        <taxon>Eukaryota</taxon>
        <taxon>Metazoa</taxon>
        <taxon>Spiralia</taxon>
        <taxon>Lophotrochozoa</taxon>
        <taxon>Platyhelminthes</taxon>
        <taxon>Rhabditophora</taxon>
        <taxon>Macrostomorpha</taxon>
        <taxon>Macrostomida</taxon>
        <taxon>Macrostomidae</taxon>
        <taxon>Macrostomum</taxon>
    </lineage>
</organism>
<reference evidence="3 4" key="1">
    <citation type="submission" date="2017-06" db="EMBL/GenBank/DDBJ databases">
        <title>A platform for efficient transgenesis in Macrostomum lignano, a flatworm model organism for stem cell research.</title>
        <authorList>
            <person name="Berezikov E."/>
        </authorList>
    </citation>
    <scope>NUCLEOTIDE SEQUENCE [LARGE SCALE GENOMIC DNA]</scope>
    <source>
        <strain evidence="3">DV1</strain>
        <tissue evidence="3">Whole organism</tissue>
    </source>
</reference>
<evidence type="ECO:0000313" key="4">
    <source>
        <dbReference type="Proteomes" id="UP000215902"/>
    </source>
</evidence>
<feature type="compositionally biased region" description="Low complexity" evidence="1">
    <location>
        <begin position="14"/>
        <end position="34"/>
    </location>
</feature>
<feature type="domain" description="DNMT3 cysteine rich ADD" evidence="2">
    <location>
        <begin position="288"/>
        <end position="332"/>
    </location>
</feature>
<protein>
    <recommendedName>
        <fullName evidence="2">DNMT3 cysteine rich ADD domain-containing protein</fullName>
    </recommendedName>
</protein>
<name>A0A267GIE9_9PLAT</name>
<feature type="region of interest" description="Disordered" evidence="1">
    <location>
        <begin position="1"/>
        <end position="39"/>
    </location>
</feature>
<gene>
    <name evidence="3" type="ORF">BOX15_Mlig004102g2</name>
</gene>
<sequence length="438" mass="46143">MPSRGATKRPRPVSNNYNESSDSSSASDNESGNAVSSADNMLAPQSGELVEDFGALAWAPWGARHYPGMVVSGWRCHLRPARPGWRWLLWLAEGKVSEVAQKSLLPLSSQKALVHLPAAGAGAPASGSMQQRGLVRLLDELLARGALTSRVALGRLRESLAELEAGQQALLNGGDGCRLSEWAERCLDSMRERHRRSYVRSGAPAAQSRPVTSAAAAVDSDSDFEQSATAASTVGRGCKKPNQAVGTKEKREGEDRSGGPSGSSSGGSHDNDCLEVPGSRPITDQLMRNYRRSRINEPDYCLACGGSAASDPAIQHPVFAGQLCQPCSRRVNDALAAAVIGVGARACSVCAMRCACRRPLAQAANDCSARPVSPFLSARPPGPWPPTWSLTLLTGFAVCACPLRWACCDPLVGLSSIANLAQLACCASWCCSTSRGSA</sequence>
<dbReference type="Pfam" id="PF17980">
    <property type="entry name" value="ADD_DNMT3"/>
    <property type="match status" value="1"/>
</dbReference>
<keyword evidence="4" id="KW-1185">Reference proteome</keyword>
<proteinExistence type="predicted"/>
<evidence type="ECO:0000313" key="3">
    <source>
        <dbReference type="EMBL" id="PAA84982.1"/>
    </source>
</evidence>
<dbReference type="Gene3D" id="2.30.30.140">
    <property type="match status" value="1"/>
</dbReference>
<evidence type="ECO:0000256" key="1">
    <source>
        <dbReference type="SAM" id="MobiDB-lite"/>
    </source>
</evidence>
<dbReference type="AlphaFoldDB" id="A0A267GIE9"/>
<evidence type="ECO:0000259" key="2">
    <source>
        <dbReference type="Pfam" id="PF17980"/>
    </source>
</evidence>
<dbReference type="InterPro" id="IPR040552">
    <property type="entry name" value="DNMT3_ADD_GATA1-like"/>
</dbReference>
<comment type="caution">
    <text evidence="3">The sequence shown here is derived from an EMBL/GenBank/DDBJ whole genome shotgun (WGS) entry which is preliminary data.</text>
</comment>
<dbReference type="EMBL" id="NIVC01000352">
    <property type="protein sequence ID" value="PAA84982.1"/>
    <property type="molecule type" value="Genomic_DNA"/>
</dbReference>
<feature type="region of interest" description="Disordered" evidence="1">
    <location>
        <begin position="198"/>
        <end position="280"/>
    </location>
</feature>
<dbReference type="Proteomes" id="UP000215902">
    <property type="component" value="Unassembled WGS sequence"/>
</dbReference>
<accession>A0A267GIE9</accession>
<feature type="compositionally biased region" description="Basic and acidic residues" evidence="1">
    <location>
        <begin position="247"/>
        <end position="257"/>
    </location>
</feature>